<dbReference type="EMBL" id="JADGJD010000055">
    <property type="protein sequence ID" value="KAJ3055879.1"/>
    <property type="molecule type" value="Genomic_DNA"/>
</dbReference>
<evidence type="ECO:0000256" key="4">
    <source>
        <dbReference type="ARBA" id="ARBA00012706"/>
    </source>
</evidence>
<name>A0AAD5X4A4_9FUNG</name>
<gene>
    <name evidence="10" type="ORF">HK097_008876</name>
</gene>
<dbReference type="Gene3D" id="2.60.40.10">
    <property type="entry name" value="Immunoglobulins"/>
    <property type="match status" value="1"/>
</dbReference>
<dbReference type="CDD" id="cd00035">
    <property type="entry name" value="ChtBD1"/>
    <property type="match status" value="1"/>
</dbReference>
<evidence type="ECO:0000256" key="8">
    <source>
        <dbReference type="ARBA" id="ARBA00023295"/>
    </source>
</evidence>
<dbReference type="Gene3D" id="3.20.20.80">
    <property type="entry name" value="Glycosidases"/>
    <property type="match status" value="1"/>
</dbReference>
<dbReference type="InterPro" id="IPR001547">
    <property type="entry name" value="Glyco_hydro_5"/>
</dbReference>
<evidence type="ECO:0000256" key="6">
    <source>
        <dbReference type="ARBA" id="ARBA00022729"/>
    </source>
</evidence>
<keyword evidence="5" id="KW-0964">Secreted</keyword>
<keyword evidence="6" id="KW-0732">Signal</keyword>
<dbReference type="InterPro" id="IPR013783">
    <property type="entry name" value="Ig-like_fold"/>
</dbReference>
<dbReference type="GO" id="GO:0016985">
    <property type="term" value="F:mannan endo-1,4-beta-mannosidase activity"/>
    <property type="evidence" value="ECO:0007669"/>
    <property type="project" value="UniProtKB-EC"/>
</dbReference>
<feature type="domain" description="Glycoside hydrolase family 5" evidence="9">
    <location>
        <begin position="255"/>
        <end position="364"/>
    </location>
</feature>
<keyword evidence="8" id="KW-0326">Glycosidase</keyword>
<dbReference type="InterPro" id="IPR045053">
    <property type="entry name" value="MAN-like"/>
</dbReference>
<comment type="similarity">
    <text evidence="3">Belongs to the glycosyl hydrolase 5 (cellulase A) family.</text>
</comment>
<accession>A0AAD5X4A4</accession>
<evidence type="ECO:0000313" key="11">
    <source>
        <dbReference type="Proteomes" id="UP001212841"/>
    </source>
</evidence>
<evidence type="ECO:0000256" key="1">
    <source>
        <dbReference type="ARBA" id="ARBA00001678"/>
    </source>
</evidence>
<evidence type="ECO:0000256" key="3">
    <source>
        <dbReference type="ARBA" id="ARBA00005641"/>
    </source>
</evidence>
<comment type="caution">
    <text evidence="10">The sequence shown here is derived from an EMBL/GenBank/DDBJ whole genome shotgun (WGS) entry which is preliminary data.</text>
</comment>
<organism evidence="10 11">
    <name type="scientific">Rhizophlyctis rosea</name>
    <dbReference type="NCBI Taxonomy" id="64517"/>
    <lineage>
        <taxon>Eukaryota</taxon>
        <taxon>Fungi</taxon>
        <taxon>Fungi incertae sedis</taxon>
        <taxon>Chytridiomycota</taxon>
        <taxon>Chytridiomycota incertae sedis</taxon>
        <taxon>Chytridiomycetes</taxon>
        <taxon>Rhizophlyctidales</taxon>
        <taxon>Rhizophlyctidaceae</taxon>
        <taxon>Rhizophlyctis</taxon>
    </lineage>
</organism>
<keyword evidence="11" id="KW-1185">Reference proteome</keyword>
<evidence type="ECO:0000313" key="10">
    <source>
        <dbReference type="EMBL" id="KAJ3055879.1"/>
    </source>
</evidence>
<dbReference type="InterPro" id="IPR017853">
    <property type="entry name" value="GH"/>
</dbReference>
<comment type="subcellular location">
    <subcellularLocation>
        <location evidence="2">Secreted</location>
    </subcellularLocation>
</comment>
<dbReference type="PANTHER" id="PTHR31451">
    <property type="match status" value="1"/>
</dbReference>
<reference evidence="10" key="1">
    <citation type="submission" date="2020-05" db="EMBL/GenBank/DDBJ databases">
        <title>Phylogenomic resolution of chytrid fungi.</title>
        <authorList>
            <person name="Stajich J.E."/>
            <person name="Amses K."/>
            <person name="Simmons R."/>
            <person name="Seto K."/>
            <person name="Myers J."/>
            <person name="Bonds A."/>
            <person name="Quandt C.A."/>
            <person name="Barry K."/>
            <person name="Liu P."/>
            <person name="Grigoriev I."/>
            <person name="Longcore J.E."/>
            <person name="James T.Y."/>
        </authorList>
    </citation>
    <scope>NUCLEOTIDE SEQUENCE</scope>
    <source>
        <strain evidence="10">JEL0318</strain>
    </source>
</reference>
<sequence length="581" mass="63216">MVSPSPTASSIWTRPTFPTGTTFVNSGSKCGVSNNGAACNVDLCCGLPLNTPDYFCGNAAKHCGKDRCNGAFGSCWTNATDISTPTAPIPLSIGRITRKGAMLYDGTKPFRFLSINVPGFLLTEDREIAPKVWVNPTSYEQNDAALSINVLEGRVIRTYTLGVGPQHHITGIRAYNEAAFRAMDEAIAAAGRNGVRVIIPLINSKLSVLMVICEDCLFKMIMFCPDHFPSQPISPNWLYGDYGRFTELYGLPLNSFFNSTVVRDGFKHLITFLLTRTNTVTGWKYADDPTILAIETGNELGGREADGPAPPGEWTVDIAQHIKSLAPNVLVMDATFGGNARWNATALASPYVDIFTSHLYGEDPNLINTDGNVAARNNKAYIVGEFGLTETISRYTAYMNTIIANTNVTGGLTWSLRYHARDGGFYTHSEGYGNFYSYHVPGFPANFTNQWGTEEASIIPTLRSKALQITGQSTSKAYPAPPAPQMIQGDATITPRNLRWRGSAWGASYNIYRGTRASNGSISWGSSPIATGVKDNVRFGRRIYTDTSAVRGTQYYYSVRAVSVSGGLSTYSDILGPVREP</sequence>
<evidence type="ECO:0000256" key="2">
    <source>
        <dbReference type="ARBA" id="ARBA00004613"/>
    </source>
</evidence>
<evidence type="ECO:0000256" key="5">
    <source>
        <dbReference type="ARBA" id="ARBA00022525"/>
    </source>
</evidence>
<evidence type="ECO:0000259" key="9">
    <source>
        <dbReference type="Pfam" id="PF26410"/>
    </source>
</evidence>
<keyword evidence="7" id="KW-0378">Hydrolase</keyword>
<dbReference type="AlphaFoldDB" id="A0AAD5X4A4"/>
<dbReference type="Pfam" id="PF26410">
    <property type="entry name" value="GH5_mannosidase"/>
    <property type="match status" value="1"/>
</dbReference>
<dbReference type="GO" id="GO:0005576">
    <property type="term" value="C:extracellular region"/>
    <property type="evidence" value="ECO:0007669"/>
    <property type="project" value="UniProtKB-SubCell"/>
</dbReference>
<evidence type="ECO:0000256" key="7">
    <source>
        <dbReference type="ARBA" id="ARBA00022801"/>
    </source>
</evidence>
<dbReference type="SUPFAM" id="SSF51445">
    <property type="entry name" value="(Trans)glycosidases"/>
    <property type="match status" value="1"/>
</dbReference>
<protein>
    <recommendedName>
        <fullName evidence="4">mannan endo-1,4-beta-mannosidase</fullName>
        <ecNumber evidence="4">3.2.1.78</ecNumber>
    </recommendedName>
</protein>
<dbReference type="PANTHER" id="PTHR31451:SF39">
    <property type="entry name" value="MANNAN ENDO-1,4-BETA-MANNOSIDASE 1"/>
    <property type="match status" value="1"/>
</dbReference>
<proteinExistence type="inferred from homology"/>
<comment type="catalytic activity">
    <reaction evidence="1">
        <text>Random hydrolysis of (1-&gt;4)-beta-D-mannosidic linkages in mannans, galactomannans and glucomannans.</text>
        <dbReference type="EC" id="3.2.1.78"/>
    </reaction>
</comment>
<dbReference type="Proteomes" id="UP001212841">
    <property type="component" value="Unassembled WGS sequence"/>
</dbReference>
<dbReference type="EC" id="3.2.1.78" evidence="4"/>